<dbReference type="Proteomes" id="UP000235672">
    <property type="component" value="Unassembled WGS sequence"/>
</dbReference>
<feature type="region of interest" description="Disordered" evidence="1">
    <location>
        <begin position="231"/>
        <end position="253"/>
    </location>
</feature>
<dbReference type="EMBL" id="KZ613522">
    <property type="protein sequence ID" value="PMD14473.1"/>
    <property type="molecule type" value="Genomic_DNA"/>
</dbReference>
<gene>
    <name evidence="3" type="ORF">NA56DRAFT_583779</name>
</gene>
<dbReference type="GO" id="GO:0030866">
    <property type="term" value="P:cortical actin cytoskeleton organization"/>
    <property type="evidence" value="ECO:0007669"/>
    <property type="project" value="TreeGrafter"/>
</dbReference>
<keyword evidence="2" id="KW-1133">Transmembrane helix</keyword>
<feature type="transmembrane region" description="Helical" evidence="2">
    <location>
        <begin position="6"/>
        <end position="24"/>
    </location>
</feature>
<dbReference type="GO" id="GO:0005886">
    <property type="term" value="C:plasma membrane"/>
    <property type="evidence" value="ECO:0007669"/>
    <property type="project" value="InterPro"/>
</dbReference>
<dbReference type="OrthoDB" id="5419460at2759"/>
<keyword evidence="2" id="KW-0472">Membrane</keyword>
<dbReference type="PANTHER" id="PTHR36414:SF1">
    <property type="entry name" value="PROTEIN SUR7"/>
    <property type="match status" value="1"/>
</dbReference>
<dbReference type="AlphaFoldDB" id="A0A2J6PKD2"/>
<protein>
    <recommendedName>
        <fullName evidence="5">SUR7-domain-containing protein</fullName>
    </recommendedName>
</protein>
<feature type="transmembrane region" description="Helical" evidence="2">
    <location>
        <begin position="185"/>
        <end position="204"/>
    </location>
</feature>
<dbReference type="GO" id="GO:0005938">
    <property type="term" value="C:cell cortex"/>
    <property type="evidence" value="ECO:0007669"/>
    <property type="project" value="TreeGrafter"/>
</dbReference>
<reference evidence="3 4" key="1">
    <citation type="submission" date="2016-05" db="EMBL/GenBank/DDBJ databases">
        <title>A degradative enzymes factory behind the ericoid mycorrhizal symbiosis.</title>
        <authorList>
            <consortium name="DOE Joint Genome Institute"/>
            <person name="Martino E."/>
            <person name="Morin E."/>
            <person name="Grelet G."/>
            <person name="Kuo A."/>
            <person name="Kohler A."/>
            <person name="Daghino S."/>
            <person name="Barry K."/>
            <person name="Choi C."/>
            <person name="Cichocki N."/>
            <person name="Clum A."/>
            <person name="Copeland A."/>
            <person name="Hainaut M."/>
            <person name="Haridas S."/>
            <person name="Labutti K."/>
            <person name="Lindquist E."/>
            <person name="Lipzen A."/>
            <person name="Khouja H.-R."/>
            <person name="Murat C."/>
            <person name="Ohm R."/>
            <person name="Olson A."/>
            <person name="Spatafora J."/>
            <person name="Veneault-Fourrey C."/>
            <person name="Henrissat B."/>
            <person name="Grigoriev I."/>
            <person name="Martin F."/>
            <person name="Perotto S."/>
        </authorList>
    </citation>
    <scope>NUCLEOTIDE SEQUENCE [LARGE SCALE GENOMIC DNA]</scope>
    <source>
        <strain evidence="3 4">UAMH 7357</strain>
    </source>
</reference>
<name>A0A2J6PKD2_9HELO</name>
<dbReference type="GO" id="GO:0045121">
    <property type="term" value="C:membrane raft"/>
    <property type="evidence" value="ECO:0007669"/>
    <property type="project" value="TreeGrafter"/>
</dbReference>
<organism evidence="3 4">
    <name type="scientific">Hyaloscypha hepaticicola</name>
    <dbReference type="NCBI Taxonomy" id="2082293"/>
    <lineage>
        <taxon>Eukaryota</taxon>
        <taxon>Fungi</taxon>
        <taxon>Dikarya</taxon>
        <taxon>Ascomycota</taxon>
        <taxon>Pezizomycotina</taxon>
        <taxon>Leotiomycetes</taxon>
        <taxon>Helotiales</taxon>
        <taxon>Hyaloscyphaceae</taxon>
        <taxon>Hyaloscypha</taxon>
    </lineage>
</organism>
<evidence type="ECO:0000256" key="1">
    <source>
        <dbReference type="SAM" id="MobiDB-lite"/>
    </source>
</evidence>
<dbReference type="GO" id="GO:0032185">
    <property type="term" value="P:septin cytoskeleton organization"/>
    <property type="evidence" value="ECO:0007669"/>
    <property type="project" value="TreeGrafter"/>
</dbReference>
<evidence type="ECO:0000313" key="3">
    <source>
        <dbReference type="EMBL" id="PMD14473.1"/>
    </source>
</evidence>
<feature type="compositionally biased region" description="Basic and acidic residues" evidence="1">
    <location>
        <begin position="243"/>
        <end position="253"/>
    </location>
</feature>
<dbReference type="InterPro" id="IPR009571">
    <property type="entry name" value="SUR7/Rim9-like_fungi"/>
</dbReference>
<feature type="transmembrane region" description="Helical" evidence="2">
    <location>
        <begin position="143"/>
        <end position="164"/>
    </location>
</feature>
<keyword evidence="4" id="KW-1185">Reference proteome</keyword>
<sequence>MGIVSLILIAGAIVLQFFVVLSGVRNTTPLNKTYFLQADTSSIAGSGRAISQWTYFYVCGAGNQDCGKPVPDLPFGYAWVGGSAGAPAPLIGGHGKDTTSTYYYYMWRFGWIFYLMGLFFTVSAFFTALLAPCSRLASGFSGFTLGFALFWFTLAAALMTTVFVKARDRFRDAGLAASIGRYAFGFTWGAWAAMFLATVFLFLGCGAGGRSDDRVRTTRGGTTGFFRRQRSRRSARGSFVDNESQRRVKDEYA</sequence>
<dbReference type="GO" id="GO:0031505">
    <property type="term" value="P:fungal-type cell wall organization"/>
    <property type="evidence" value="ECO:0007669"/>
    <property type="project" value="TreeGrafter"/>
</dbReference>
<evidence type="ECO:0000313" key="4">
    <source>
        <dbReference type="Proteomes" id="UP000235672"/>
    </source>
</evidence>
<keyword evidence="2" id="KW-0812">Transmembrane</keyword>
<evidence type="ECO:0000256" key="2">
    <source>
        <dbReference type="SAM" id="Phobius"/>
    </source>
</evidence>
<accession>A0A2J6PKD2</accession>
<evidence type="ECO:0008006" key="5">
    <source>
        <dbReference type="Google" id="ProtNLM"/>
    </source>
</evidence>
<dbReference type="GO" id="GO:0006897">
    <property type="term" value="P:endocytosis"/>
    <property type="evidence" value="ECO:0007669"/>
    <property type="project" value="TreeGrafter"/>
</dbReference>
<dbReference type="Pfam" id="PF06687">
    <property type="entry name" value="SUR7"/>
    <property type="match status" value="1"/>
</dbReference>
<proteinExistence type="predicted"/>
<feature type="transmembrane region" description="Helical" evidence="2">
    <location>
        <begin position="111"/>
        <end position="131"/>
    </location>
</feature>
<dbReference type="PANTHER" id="PTHR36414">
    <property type="entry name" value="PROTEIN SUR7"/>
    <property type="match status" value="1"/>
</dbReference>